<dbReference type="HOGENOM" id="CLU_871398_0_0_4"/>
<dbReference type="GO" id="GO:0042597">
    <property type="term" value="C:periplasmic space"/>
    <property type="evidence" value="ECO:0007669"/>
    <property type="project" value="UniProtKB-SubCell"/>
</dbReference>
<feature type="signal peptide" evidence="1">
    <location>
        <begin position="1"/>
        <end position="19"/>
    </location>
</feature>
<keyword evidence="1" id="KW-0676">Redox-active center</keyword>
<comment type="subcellular location">
    <subcellularLocation>
        <location evidence="1">Periplasm</location>
    </subcellularLocation>
</comment>
<protein>
    <recommendedName>
        <fullName evidence="1">Thiol:disulfide interchange protein</fullName>
    </recommendedName>
</protein>
<comment type="similarity">
    <text evidence="1">Belongs to the thioredoxin family. DsbC subfamily.</text>
</comment>
<dbReference type="CDD" id="cd03020">
    <property type="entry name" value="DsbA_DsbC_DsbG"/>
    <property type="match status" value="1"/>
</dbReference>
<proteinExistence type="inferred from homology"/>
<feature type="chain" id="PRO_5010003249" description="Thiol:disulfide interchange protein" evidence="1">
    <location>
        <begin position="20"/>
        <end position="280"/>
    </location>
</feature>
<dbReference type="Gene3D" id="3.10.450.70">
    <property type="entry name" value="Disulphide bond isomerase, DsbC/G, N-terminal"/>
    <property type="match status" value="1"/>
</dbReference>
<organism evidence="2 3">
    <name type="scientific">Burkholderia vietnamiensis (strain G4 / LMG 22486)</name>
    <name type="common">Burkholderia cepacia (strain R1808)</name>
    <dbReference type="NCBI Taxonomy" id="269482"/>
    <lineage>
        <taxon>Bacteria</taxon>
        <taxon>Pseudomonadati</taxon>
        <taxon>Pseudomonadota</taxon>
        <taxon>Betaproteobacteria</taxon>
        <taxon>Burkholderiales</taxon>
        <taxon>Burkholderiaceae</taxon>
        <taxon>Burkholderia</taxon>
        <taxon>Burkholderia cepacia complex</taxon>
    </lineage>
</organism>
<reference evidence="2 3" key="1">
    <citation type="submission" date="2007-03" db="EMBL/GenBank/DDBJ databases">
        <title>Complete sequence of plasmid pBVIE03 of Burkholderia vietnamiensis G4.</title>
        <authorList>
            <consortium name="US DOE Joint Genome Institute"/>
            <person name="Copeland A."/>
            <person name="Lucas S."/>
            <person name="Lapidus A."/>
            <person name="Barry K."/>
            <person name="Detter J.C."/>
            <person name="Glavina del Rio T."/>
            <person name="Hammon N."/>
            <person name="Israni S."/>
            <person name="Dalin E."/>
            <person name="Tice H."/>
            <person name="Pitluck S."/>
            <person name="Chain P."/>
            <person name="Malfatti S."/>
            <person name="Shin M."/>
            <person name="Vergez L."/>
            <person name="Schmutz J."/>
            <person name="Larimer F."/>
            <person name="Land M."/>
            <person name="Hauser L."/>
            <person name="Kyrpides N."/>
            <person name="Tiedje J."/>
            <person name="Richardson P."/>
        </authorList>
    </citation>
    <scope>NUCLEOTIDE SEQUENCE [LARGE SCALE GENOMIC DNA]</scope>
    <source>
        <strain evidence="3">G4 / LMG 22486</strain>
        <plasmid evidence="2 3">pBVIE03</plasmid>
    </source>
</reference>
<dbReference type="Proteomes" id="UP000002287">
    <property type="component" value="Plasmid pBVIE03"/>
</dbReference>
<evidence type="ECO:0000256" key="1">
    <source>
        <dbReference type="RuleBase" id="RU364038"/>
    </source>
</evidence>
<dbReference type="AlphaFoldDB" id="A4JVC7"/>
<dbReference type="SUPFAM" id="SSF52833">
    <property type="entry name" value="Thioredoxin-like"/>
    <property type="match status" value="1"/>
</dbReference>
<geneLocation type="plasmid" evidence="2 3">
    <name>pBVIE03</name>
</geneLocation>
<dbReference type="EMBL" id="CP000619">
    <property type="protein sequence ID" value="ABO60230.1"/>
    <property type="molecule type" value="Genomic_DNA"/>
</dbReference>
<keyword evidence="2" id="KW-0614">Plasmid</keyword>
<gene>
    <name evidence="2" type="ordered locus">Bcep1808_7353</name>
</gene>
<sequence length="280" mass="29934">MKKTLFAGMAALAVTQAFADGPSVPAGVERPAFFASSDIKVLDFRKGPGGLNVWSVERNGVQTVLYTTADNKVLMSGVLWDAKSGVNLSDAFLKPSMIQSASAQAAESNGAPARAKAGAPSTPIAAVAALRGIKEGSGAAEKTIYILFDPRCPHCQNVYRDTRNFVKNGGSIKWIPTTVLGRDQMGTAMVADILQSRNPIEAMGRVESGGFRQPGKIEQSTLDAIRDNEEYFWAAFDRNKGAGTPGVPVAFFQTSDGAPQMVANLDDRELLNRIFKDMSK</sequence>
<dbReference type="KEGG" id="bvi:Bcep1808_7353"/>
<dbReference type="InterPro" id="IPR033954">
    <property type="entry name" value="DiS-bond_Isoase_DsbC/G"/>
</dbReference>
<keyword evidence="1" id="KW-0574">Periplasm</keyword>
<accession>A4JVC7</accession>
<name>A4JVC7_BURVG</name>
<dbReference type="InterPro" id="IPR036249">
    <property type="entry name" value="Thioredoxin-like_sf"/>
</dbReference>
<evidence type="ECO:0000313" key="3">
    <source>
        <dbReference type="Proteomes" id="UP000002287"/>
    </source>
</evidence>
<evidence type="ECO:0000313" key="2">
    <source>
        <dbReference type="EMBL" id="ABO60230.1"/>
    </source>
</evidence>
<dbReference type="InterPro" id="IPR009094">
    <property type="entry name" value="DiS-bond_isomerase_DsbC/G_N_sf"/>
</dbReference>
<dbReference type="SUPFAM" id="SSF54423">
    <property type="entry name" value="DsbC/DsbG N-terminal domain-like"/>
    <property type="match status" value="1"/>
</dbReference>
<keyword evidence="1" id="KW-0732">Signal</keyword>
<comment type="function">
    <text evidence="1">Required for disulfide bond formation in some periplasmic proteins. Acts by transferring its disulfide bond to other proteins and is reduced in the process.</text>
</comment>
<dbReference type="Gene3D" id="3.40.30.10">
    <property type="entry name" value="Glutaredoxin"/>
    <property type="match status" value="1"/>
</dbReference>